<dbReference type="STRING" id="1884261.A0A5C3Q737"/>
<dbReference type="Proteomes" id="UP000305067">
    <property type="component" value="Unassembled WGS sequence"/>
</dbReference>
<gene>
    <name evidence="1" type="ORF">BDV98DRAFT_651832</name>
</gene>
<dbReference type="PANTHER" id="PTHR32440">
    <property type="entry name" value="PHOSPHATASE DCR2-RELATED-RELATED"/>
    <property type="match status" value="1"/>
</dbReference>
<dbReference type="SUPFAM" id="SSF56300">
    <property type="entry name" value="Metallo-dependent phosphatases"/>
    <property type="match status" value="1"/>
</dbReference>
<keyword evidence="2" id="KW-1185">Reference proteome</keyword>
<dbReference type="GO" id="GO:0005737">
    <property type="term" value="C:cytoplasm"/>
    <property type="evidence" value="ECO:0007669"/>
    <property type="project" value="TreeGrafter"/>
</dbReference>
<organism evidence="1 2">
    <name type="scientific">Pterulicium gracile</name>
    <dbReference type="NCBI Taxonomy" id="1884261"/>
    <lineage>
        <taxon>Eukaryota</taxon>
        <taxon>Fungi</taxon>
        <taxon>Dikarya</taxon>
        <taxon>Basidiomycota</taxon>
        <taxon>Agaricomycotina</taxon>
        <taxon>Agaricomycetes</taxon>
        <taxon>Agaricomycetidae</taxon>
        <taxon>Agaricales</taxon>
        <taxon>Pleurotineae</taxon>
        <taxon>Pterulaceae</taxon>
        <taxon>Pterulicium</taxon>
    </lineage>
</organism>
<reference evidence="1 2" key="1">
    <citation type="journal article" date="2019" name="Nat. Ecol. Evol.">
        <title>Megaphylogeny resolves global patterns of mushroom evolution.</title>
        <authorList>
            <person name="Varga T."/>
            <person name="Krizsan K."/>
            <person name="Foldi C."/>
            <person name="Dima B."/>
            <person name="Sanchez-Garcia M."/>
            <person name="Sanchez-Ramirez S."/>
            <person name="Szollosi G.J."/>
            <person name="Szarkandi J.G."/>
            <person name="Papp V."/>
            <person name="Albert L."/>
            <person name="Andreopoulos W."/>
            <person name="Angelini C."/>
            <person name="Antonin V."/>
            <person name="Barry K.W."/>
            <person name="Bougher N.L."/>
            <person name="Buchanan P."/>
            <person name="Buyck B."/>
            <person name="Bense V."/>
            <person name="Catcheside P."/>
            <person name="Chovatia M."/>
            <person name="Cooper J."/>
            <person name="Damon W."/>
            <person name="Desjardin D."/>
            <person name="Finy P."/>
            <person name="Geml J."/>
            <person name="Haridas S."/>
            <person name="Hughes K."/>
            <person name="Justo A."/>
            <person name="Karasinski D."/>
            <person name="Kautmanova I."/>
            <person name="Kiss B."/>
            <person name="Kocsube S."/>
            <person name="Kotiranta H."/>
            <person name="LaButti K.M."/>
            <person name="Lechner B.E."/>
            <person name="Liimatainen K."/>
            <person name="Lipzen A."/>
            <person name="Lukacs Z."/>
            <person name="Mihaltcheva S."/>
            <person name="Morgado L.N."/>
            <person name="Niskanen T."/>
            <person name="Noordeloos M.E."/>
            <person name="Ohm R.A."/>
            <person name="Ortiz-Santana B."/>
            <person name="Ovrebo C."/>
            <person name="Racz N."/>
            <person name="Riley R."/>
            <person name="Savchenko A."/>
            <person name="Shiryaev A."/>
            <person name="Soop K."/>
            <person name="Spirin V."/>
            <person name="Szebenyi C."/>
            <person name="Tomsovsky M."/>
            <person name="Tulloss R.E."/>
            <person name="Uehling J."/>
            <person name="Grigoriev I.V."/>
            <person name="Vagvolgyi C."/>
            <person name="Papp T."/>
            <person name="Martin F.M."/>
            <person name="Miettinen O."/>
            <person name="Hibbett D.S."/>
            <person name="Nagy L.G."/>
        </authorList>
    </citation>
    <scope>NUCLEOTIDE SEQUENCE [LARGE SCALE GENOMIC DNA]</scope>
    <source>
        <strain evidence="1 2">CBS 309.79</strain>
    </source>
</reference>
<evidence type="ECO:0000313" key="1">
    <source>
        <dbReference type="EMBL" id="TFK95998.1"/>
    </source>
</evidence>
<name>A0A5C3Q737_9AGAR</name>
<proteinExistence type="predicted"/>
<evidence type="ECO:0000313" key="2">
    <source>
        <dbReference type="Proteomes" id="UP000305067"/>
    </source>
</evidence>
<dbReference type="PANTHER" id="PTHR32440:SF11">
    <property type="entry name" value="METALLOPHOSPHOESTERASE DOMAIN-CONTAINING PROTEIN"/>
    <property type="match status" value="1"/>
</dbReference>
<dbReference type="GO" id="GO:0016788">
    <property type="term" value="F:hydrolase activity, acting on ester bonds"/>
    <property type="evidence" value="ECO:0007669"/>
    <property type="project" value="TreeGrafter"/>
</dbReference>
<dbReference type="InterPro" id="IPR029052">
    <property type="entry name" value="Metallo-depent_PP-like"/>
</dbReference>
<accession>A0A5C3Q737</accession>
<sequence>MGEDKPLNPYPDHPVLTFKDSGGKQTFNTAVFSDLHFGENPWEHWGPEHDASSMGLIEEVVSGGFAVDYVAINGDFITGESKYLLILQPIIDSKLPFLSTGGNHDNSLYITHKSEIEREQSLPPTQSYTRIAGEDIGGAGGPGNYWVPVYKSGFNSSPALVLWFFDSRGQNMPPGTEGNPDIKDWVDESVVKWIESETKKMDEQWGGAEEQGRQALAFTHIPPHHIQAVSENLDSSKNPGQHADVLGAGAAQDGEQKTRNQPFWDSLNTNVKNLCAVISGHDHGNEWCAREPTQDVIFCFDKHSGYGGYTRDSWGHGVRQVLFTMEGNNVDVESWIWVQGGEERARVKLNVNYGK</sequence>
<dbReference type="Gene3D" id="3.60.21.10">
    <property type="match status" value="1"/>
</dbReference>
<dbReference type="AlphaFoldDB" id="A0A5C3Q737"/>
<dbReference type="EMBL" id="ML178869">
    <property type="protein sequence ID" value="TFK95998.1"/>
    <property type="molecule type" value="Genomic_DNA"/>
</dbReference>
<dbReference type="OrthoDB" id="783096at2759"/>
<protein>
    <submittedName>
        <fullName evidence="1">Metallo-dependent phosphatase-like protein</fullName>
    </submittedName>
</protein>